<evidence type="ECO:0000313" key="1">
    <source>
        <dbReference type="EMBL" id="CRK89551.1"/>
    </source>
</evidence>
<name>A0A1J1HNC1_9DIPT</name>
<dbReference type="Proteomes" id="UP000183832">
    <property type="component" value="Unassembled WGS sequence"/>
</dbReference>
<sequence>MSKTLVFNPHDADAFSLNMKYHEMCLVFEINLSSKRKSFLWNLMCEEFLSSPCLQKYTKQFLRSLKSQL</sequence>
<proteinExistence type="predicted"/>
<organism evidence="1 2">
    <name type="scientific">Clunio marinus</name>
    <dbReference type="NCBI Taxonomy" id="568069"/>
    <lineage>
        <taxon>Eukaryota</taxon>
        <taxon>Metazoa</taxon>
        <taxon>Ecdysozoa</taxon>
        <taxon>Arthropoda</taxon>
        <taxon>Hexapoda</taxon>
        <taxon>Insecta</taxon>
        <taxon>Pterygota</taxon>
        <taxon>Neoptera</taxon>
        <taxon>Endopterygota</taxon>
        <taxon>Diptera</taxon>
        <taxon>Nematocera</taxon>
        <taxon>Chironomoidea</taxon>
        <taxon>Chironomidae</taxon>
        <taxon>Clunio</taxon>
    </lineage>
</organism>
<evidence type="ECO:0000313" key="2">
    <source>
        <dbReference type="Proteomes" id="UP000183832"/>
    </source>
</evidence>
<reference evidence="1 2" key="1">
    <citation type="submission" date="2015-04" db="EMBL/GenBank/DDBJ databases">
        <authorList>
            <person name="Syromyatnikov M.Y."/>
            <person name="Popov V.N."/>
        </authorList>
    </citation>
    <scope>NUCLEOTIDE SEQUENCE [LARGE SCALE GENOMIC DNA]</scope>
</reference>
<keyword evidence="2" id="KW-1185">Reference proteome</keyword>
<gene>
    <name evidence="1" type="ORF">CLUMA_CG003352</name>
</gene>
<accession>A0A1J1HNC1</accession>
<protein>
    <submittedName>
        <fullName evidence="1">CLUMA_CG003352, isoform A</fullName>
    </submittedName>
</protein>
<dbReference type="AlphaFoldDB" id="A0A1J1HNC1"/>
<dbReference type="EMBL" id="CVRI01000013">
    <property type="protein sequence ID" value="CRK89551.1"/>
    <property type="molecule type" value="Genomic_DNA"/>
</dbReference>